<proteinExistence type="predicted"/>
<dbReference type="Proteomes" id="UP000664521">
    <property type="component" value="Unassembled WGS sequence"/>
</dbReference>
<dbReference type="AlphaFoldDB" id="A0A8H3F7U9"/>
<evidence type="ECO:0000313" key="3">
    <source>
        <dbReference type="Proteomes" id="UP000664521"/>
    </source>
</evidence>
<protein>
    <submittedName>
        <fullName evidence="2">Uncharacterized protein</fullName>
    </submittedName>
</protein>
<accession>A0A8H3F7U9</accession>
<feature type="compositionally biased region" description="Polar residues" evidence="1">
    <location>
        <begin position="81"/>
        <end position="96"/>
    </location>
</feature>
<feature type="compositionally biased region" description="Acidic residues" evidence="1">
    <location>
        <begin position="434"/>
        <end position="446"/>
    </location>
</feature>
<keyword evidence="3" id="KW-1185">Reference proteome</keyword>
<dbReference type="EMBL" id="CAJPDS010000020">
    <property type="protein sequence ID" value="CAF9917627.1"/>
    <property type="molecule type" value="Genomic_DNA"/>
</dbReference>
<gene>
    <name evidence="2" type="ORF">HETSPECPRED_003545</name>
</gene>
<evidence type="ECO:0000313" key="2">
    <source>
        <dbReference type="EMBL" id="CAF9917627.1"/>
    </source>
</evidence>
<name>A0A8H3F7U9_9LECA</name>
<sequence>MEPHRFVAPVAIMVAPSAPSTHRPASSQPCHYHPNDPKQYLINHHLDVDPTAILKRQLATQTRSYHTPPPKRLRLMLPSATPGTDPSSSEHSSANGNPEDERRGRSLHRFASPFKIIRCDENPAFFSGRLDPVATIQDQQQGITPPTIHSRDLRVCQNRVKHPDAPYYICAMCHNLARRHFQLTAPILLRPKFVPLCEACGEQHLKKNFEKNGRQRYVFGCSCLDSFHEEWRIMCFDCWEAALMSLNESYRWEMESRVVYLPGPSQDAAIGYKQGSCRCSIYCQPLSEVSICPGCEGIQDGRRPAASNSIGVSHMNRLSGKGTTMREEHSDVPHDLRIGKVPEPQYQNMKAGIGLLGGEKSGIGMEAGEQHLQLRNAEVGRQGLKEIAMGAACNGLDSKQGAFNNAKPQVKADDVGVRREGSEEVAEGTRDSDPEYEPGVIEDDDSSSSTSTSSLVEDS</sequence>
<comment type="caution">
    <text evidence="2">The sequence shown here is derived from an EMBL/GenBank/DDBJ whole genome shotgun (WGS) entry which is preliminary data.</text>
</comment>
<feature type="compositionally biased region" description="Basic and acidic residues" evidence="1">
    <location>
        <begin position="410"/>
        <end position="433"/>
    </location>
</feature>
<evidence type="ECO:0000256" key="1">
    <source>
        <dbReference type="SAM" id="MobiDB-lite"/>
    </source>
</evidence>
<reference evidence="2" key="1">
    <citation type="submission" date="2021-03" db="EMBL/GenBank/DDBJ databases">
        <authorList>
            <person name="Tagirdzhanova G."/>
        </authorList>
    </citation>
    <scope>NUCLEOTIDE SEQUENCE</scope>
</reference>
<organism evidence="2 3">
    <name type="scientific">Heterodermia speciosa</name>
    <dbReference type="NCBI Taxonomy" id="116794"/>
    <lineage>
        <taxon>Eukaryota</taxon>
        <taxon>Fungi</taxon>
        <taxon>Dikarya</taxon>
        <taxon>Ascomycota</taxon>
        <taxon>Pezizomycotina</taxon>
        <taxon>Lecanoromycetes</taxon>
        <taxon>OSLEUM clade</taxon>
        <taxon>Lecanoromycetidae</taxon>
        <taxon>Caliciales</taxon>
        <taxon>Physciaceae</taxon>
        <taxon>Heterodermia</taxon>
    </lineage>
</organism>
<feature type="region of interest" description="Disordered" evidence="1">
    <location>
        <begin position="408"/>
        <end position="459"/>
    </location>
</feature>
<feature type="compositionally biased region" description="Low complexity" evidence="1">
    <location>
        <begin position="447"/>
        <end position="459"/>
    </location>
</feature>
<feature type="region of interest" description="Disordered" evidence="1">
    <location>
        <begin position="61"/>
        <end position="107"/>
    </location>
</feature>